<dbReference type="PIRSF" id="PIRSF005739">
    <property type="entry name" value="O-mtase"/>
    <property type="match status" value="1"/>
</dbReference>
<dbReference type="Gene3D" id="3.40.50.150">
    <property type="entry name" value="Vaccinia Virus protein VP39"/>
    <property type="match status" value="1"/>
</dbReference>
<gene>
    <name evidence="7" type="ORF">QRT03_21695</name>
</gene>
<dbReference type="GO" id="GO:0008168">
    <property type="term" value="F:methyltransferase activity"/>
    <property type="evidence" value="ECO:0007669"/>
    <property type="project" value="UniProtKB-KW"/>
</dbReference>
<dbReference type="Gene3D" id="1.10.10.10">
    <property type="entry name" value="Winged helix-like DNA-binding domain superfamily/Winged helix DNA-binding domain"/>
    <property type="match status" value="1"/>
</dbReference>
<evidence type="ECO:0000256" key="1">
    <source>
        <dbReference type="ARBA" id="ARBA00022603"/>
    </source>
</evidence>
<dbReference type="Gene3D" id="1.10.287.1350">
    <property type="match status" value="1"/>
</dbReference>
<keyword evidence="3" id="KW-0949">S-adenosyl-L-methionine</keyword>
<feature type="domain" description="O-methyltransferase C-terminal" evidence="5">
    <location>
        <begin position="133"/>
        <end position="338"/>
    </location>
</feature>
<dbReference type="InterPro" id="IPR001077">
    <property type="entry name" value="COMT_C"/>
</dbReference>
<dbReference type="Pfam" id="PF00891">
    <property type="entry name" value="Methyltransf_2"/>
    <property type="match status" value="1"/>
</dbReference>
<protein>
    <submittedName>
        <fullName evidence="7">Methyltransferase</fullName>
    </submittedName>
</protein>
<dbReference type="GO" id="GO:0032259">
    <property type="term" value="P:methylation"/>
    <property type="evidence" value="ECO:0007669"/>
    <property type="project" value="UniProtKB-KW"/>
</dbReference>
<dbReference type="PANTHER" id="PTHR43712:SF2">
    <property type="entry name" value="O-METHYLTRANSFERASE CICE"/>
    <property type="match status" value="1"/>
</dbReference>
<dbReference type="Proteomes" id="UP001231924">
    <property type="component" value="Unassembled WGS sequence"/>
</dbReference>
<name>A0ABT7MD49_9PSEU</name>
<evidence type="ECO:0000259" key="5">
    <source>
        <dbReference type="Pfam" id="PF00891"/>
    </source>
</evidence>
<dbReference type="InterPro" id="IPR012967">
    <property type="entry name" value="COMT_dimerisation"/>
</dbReference>
<dbReference type="InterPro" id="IPR016461">
    <property type="entry name" value="COMT-like"/>
</dbReference>
<proteinExistence type="predicted"/>
<dbReference type="EMBL" id="JASVWF010000005">
    <property type="protein sequence ID" value="MDL5158596.1"/>
    <property type="molecule type" value="Genomic_DNA"/>
</dbReference>
<keyword evidence="1 7" id="KW-0489">Methyltransferase</keyword>
<evidence type="ECO:0000259" key="6">
    <source>
        <dbReference type="Pfam" id="PF08100"/>
    </source>
</evidence>
<evidence type="ECO:0000256" key="4">
    <source>
        <dbReference type="SAM" id="MobiDB-lite"/>
    </source>
</evidence>
<dbReference type="Pfam" id="PF08100">
    <property type="entry name" value="Dimerisation"/>
    <property type="match status" value="1"/>
</dbReference>
<keyword evidence="2" id="KW-0808">Transferase</keyword>
<dbReference type="InterPro" id="IPR036390">
    <property type="entry name" value="WH_DNA-bd_sf"/>
</dbReference>
<evidence type="ECO:0000313" key="7">
    <source>
        <dbReference type="EMBL" id="MDL5158596.1"/>
    </source>
</evidence>
<dbReference type="PROSITE" id="PS51683">
    <property type="entry name" value="SAM_OMT_II"/>
    <property type="match status" value="1"/>
</dbReference>
<dbReference type="SUPFAM" id="SSF46785">
    <property type="entry name" value="Winged helix' DNA-binding domain"/>
    <property type="match status" value="1"/>
</dbReference>
<dbReference type="RefSeq" id="WP_286055135.1">
    <property type="nucleotide sequence ID" value="NZ_JASVWF010000005.1"/>
</dbReference>
<feature type="domain" description="O-methyltransferase dimerisation" evidence="6">
    <location>
        <begin position="36"/>
        <end position="105"/>
    </location>
</feature>
<feature type="region of interest" description="Disordered" evidence="4">
    <location>
        <begin position="1"/>
        <end position="24"/>
    </location>
</feature>
<dbReference type="SUPFAM" id="SSF53335">
    <property type="entry name" value="S-adenosyl-L-methionine-dependent methyltransferases"/>
    <property type="match status" value="1"/>
</dbReference>
<dbReference type="InterPro" id="IPR029063">
    <property type="entry name" value="SAM-dependent_MTases_sf"/>
</dbReference>
<comment type="caution">
    <text evidence="7">The sequence shown here is derived from an EMBL/GenBank/DDBJ whole genome shotgun (WGS) entry which is preliminary data.</text>
</comment>
<evidence type="ECO:0000256" key="2">
    <source>
        <dbReference type="ARBA" id="ARBA00022679"/>
    </source>
</evidence>
<reference evidence="7 8" key="1">
    <citation type="submission" date="2023-06" db="EMBL/GenBank/DDBJ databases">
        <title>Actinomycetospora Odt1-22.</title>
        <authorList>
            <person name="Supong K."/>
        </authorList>
    </citation>
    <scope>NUCLEOTIDE SEQUENCE [LARGE SCALE GENOMIC DNA]</scope>
    <source>
        <strain evidence="7 8">Odt1-22</strain>
    </source>
</reference>
<organism evidence="7 8">
    <name type="scientific">Actinomycetospora termitidis</name>
    <dbReference type="NCBI Taxonomy" id="3053470"/>
    <lineage>
        <taxon>Bacteria</taxon>
        <taxon>Bacillati</taxon>
        <taxon>Actinomycetota</taxon>
        <taxon>Actinomycetes</taxon>
        <taxon>Pseudonocardiales</taxon>
        <taxon>Pseudonocardiaceae</taxon>
        <taxon>Actinomycetospora</taxon>
    </lineage>
</organism>
<evidence type="ECO:0000313" key="8">
    <source>
        <dbReference type="Proteomes" id="UP001231924"/>
    </source>
</evidence>
<keyword evidence="8" id="KW-1185">Reference proteome</keyword>
<dbReference type="PANTHER" id="PTHR43712">
    <property type="entry name" value="PUTATIVE (AFU_ORTHOLOGUE AFUA_4G14580)-RELATED"/>
    <property type="match status" value="1"/>
</dbReference>
<evidence type="ECO:0000256" key="3">
    <source>
        <dbReference type="ARBA" id="ARBA00022691"/>
    </source>
</evidence>
<dbReference type="InterPro" id="IPR036388">
    <property type="entry name" value="WH-like_DNA-bd_sf"/>
</dbReference>
<sequence length="356" mass="37544">MTAVEQRPETPSPATLTPAAGPGDAGAHRDRLAILTCGLRLAHVISALAELEVPTILAGGPLPVGEIAARAGADPDALHRVLRMAASFGVFSEVAPGEFAATALATPMRSGVPYSLRPLIDYGTKPFVAGPYGALAHTLRTGEPATRAVLGTDFWGHLRAHPDDEAFFDSMMTELGQWETARHLDAIDPGRFGVLADLGGGHGHFLAAALTRAPGTRGILVDHPAVLADADGVLADVADRVERRPGDLFADALPQADAYVLKAVLHNWPDAEVATILRRVREAIGEAGTPLFVVEQVVGEGDGFDHGKVLDVDMLVLFGGRERTLGQWRETFAAAGFALVNTPDTGRWTVLHAEPV</sequence>
<accession>A0ABT7MD49</accession>